<comment type="similarity">
    <text evidence="1 7">Belongs to the bacterial ribosomal protein bL9 family.</text>
</comment>
<dbReference type="Proteomes" id="UP000319576">
    <property type="component" value="Chromosome"/>
</dbReference>
<evidence type="ECO:0000256" key="8">
    <source>
        <dbReference type="SAM" id="MobiDB-lite"/>
    </source>
</evidence>
<evidence type="ECO:0000256" key="5">
    <source>
        <dbReference type="ARBA" id="ARBA00023274"/>
    </source>
</evidence>
<evidence type="ECO:0000256" key="4">
    <source>
        <dbReference type="ARBA" id="ARBA00022980"/>
    </source>
</evidence>
<dbReference type="InterPro" id="IPR009027">
    <property type="entry name" value="Ribosomal_bL9/RNase_H1_N"/>
</dbReference>
<organism evidence="10 11">
    <name type="scientific">Urbifossiella limnaea</name>
    <dbReference type="NCBI Taxonomy" id="2528023"/>
    <lineage>
        <taxon>Bacteria</taxon>
        <taxon>Pseudomonadati</taxon>
        <taxon>Planctomycetota</taxon>
        <taxon>Planctomycetia</taxon>
        <taxon>Gemmatales</taxon>
        <taxon>Gemmataceae</taxon>
        <taxon>Urbifossiella</taxon>
    </lineage>
</organism>
<dbReference type="GO" id="GO:0003735">
    <property type="term" value="F:structural constituent of ribosome"/>
    <property type="evidence" value="ECO:0007669"/>
    <property type="project" value="InterPro"/>
</dbReference>
<dbReference type="InterPro" id="IPR020070">
    <property type="entry name" value="Ribosomal_bL9_N"/>
</dbReference>
<sequence>MAKNSKKAATGAATGAATATLNQPKKKVRKRNQVKKGPHGGYLVVLVNDVAHVGKQGDVVEVKPGYARNFLLPYGHAVIPSEENLRTLEHYKIKVSKAREARIADLKVLAEQLTRLPAVTIEANAHEHVDEAGNTHHLLYGSIGAHDISKALKGKNLSVEADMVKLEHPIREANTLTPVPLSLGYGIEAAVQVLVVALQGGKK</sequence>
<dbReference type="SUPFAM" id="SSF55653">
    <property type="entry name" value="Ribosomal protein L9 C-domain"/>
    <property type="match status" value="1"/>
</dbReference>
<protein>
    <recommendedName>
        <fullName evidence="6 7">Large ribosomal subunit protein bL9</fullName>
    </recommendedName>
</protein>
<evidence type="ECO:0000256" key="1">
    <source>
        <dbReference type="ARBA" id="ARBA00010605"/>
    </source>
</evidence>
<feature type="compositionally biased region" description="Low complexity" evidence="8">
    <location>
        <begin position="8"/>
        <end position="23"/>
    </location>
</feature>
<dbReference type="GO" id="GO:0005840">
    <property type="term" value="C:ribosome"/>
    <property type="evidence" value="ECO:0007669"/>
    <property type="project" value="UniProtKB-KW"/>
</dbReference>
<evidence type="ECO:0000256" key="3">
    <source>
        <dbReference type="ARBA" id="ARBA00022884"/>
    </source>
</evidence>
<feature type="domain" description="Ribosomal protein L9" evidence="9">
    <location>
        <begin position="54"/>
        <end position="81"/>
    </location>
</feature>
<keyword evidence="2 7" id="KW-0699">rRNA-binding</keyword>
<proteinExistence type="inferred from homology"/>
<dbReference type="HAMAP" id="MF_00503">
    <property type="entry name" value="Ribosomal_bL9"/>
    <property type="match status" value="1"/>
</dbReference>
<dbReference type="GO" id="GO:1990904">
    <property type="term" value="C:ribonucleoprotein complex"/>
    <property type="evidence" value="ECO:0007669"/>
    <property type="project" value="UniProtKB-KW"/>
</dbReference>
<evidence type="ECO:0000256" key="2">
    <source>
        <dbReference type="ARBA" id="ARBA00022730"/>
    </source>
</evidence>
<feature type="region of interest" description="Disordered" evidence="8">
    <location>
        <begin position="1"/>
        <end position="34"/>
    </location>
</feature>
<dbReference type="Pfam" id="PF03948">
    <property type="entry name" value="Ribosomal_L9_C"/>
    <property type="match status" value="1"/>
</dbReference>
<feature type="compositionally biased region" description="Basic residues" evidence="8">
    <location>
        <begin position="24"/>
        <end position="34"/>
    </location>
</feature>
<name>A0A517XM92_9BACT</name>
<comment type="function">
    <text evidence="7">Binds to the 23S rRNA.</text>
</comment>
<keyword evidence="4 7" id="KW-0689">Ribosomal protein</keyword>
<evidence type="ECO:0000259" key="9">
    <source>
        <dbReference type="PROSITE" id="PS00651"/>
    </source>
</evidence>
<dbReference type="Gene3D" id="3.10.430.100">
    <property type="entry name" value="Ribosomal protein L9, C-terminal domain"/>
    <property type="match status" value="1"/>
</dbReference>
<evidence type="ECO:0000313" key="10">
    <source>
        <dbReference type="EMBL" id="QDU18624.1"/>
    </source>
</evidence>
<reference evidence="10 11" key="1">
    <citation type="submission" date="2019-02" db="EMBL/GenBank/DDBJ databases">
        <title>Deep-cultivation of Planctomycetes and their phenomic and genomic characterization uncovers novel biology.</title>
        <authorList>
            <person name="Wiegand S."/>
            <person name="Jogler M."/>
            <person name="Boedeker C."/>
            <person name="Pinto D."/>
            <person name="Vollmers J."/>
            <person name="Rivas-Marin E."/>
            <person name="Kohn T."/>
            <person name="Peeters S.H."/>
            <person name="Heuer A."/>
            <person name="Rast P."/>
            <person name="Oberbeckmann S."/>
            <person name="Bunk B."/>
            <person name="Jeske O."/>
            <person name="Meyerdierks A."/>
            <person name="Storesund J.E."/>
            <person name="Kallscheuer N."/>
            <person name="Luecker S."/>
            <person name="Lage O.M."/>
            <person name="Pohl T."/>
            <person name="Merkel B.J."/>
            <person name="Hornburger P."/>
            <person name="Mueller R.-W."/>
            <person name="Bruemmer F."/>
            <person name="Labrenz M."/>
            <person name="Spormann A.M."/>
            <person name="Op den Camp H."/>
            <person name="Overmann J."/>
            <person name="Amann R."/>
            <person name="Jetten M.S.M."/>
            <person name="Mascher T."/>
            <person name="Medema M.H."/>
            <person name="Devos D.P."/>
            <person name="Kaster A.-K."/>
            <person name="Ovreas L."/>
            <person name="Rohde M."/>
            <person name="Galperin M.Y."/>
            <person name="Jogler C."/>
        </authorList>
    </citation>
    <scope>NUCLEOTIDE SEQUENCE [LARGE SCALE GENOMIC DNA]</scope>
    <source>
        <strain evidence="10 11">ETA_A1</strain>
    </source>
</reference>
<evidence type="ECO:0000256" key="7">
    <source>
        <dbReference type="HAMAP-Rule" id="MF_00503"/>
    </source>
</evidence>
<dbReference type="InterPro" id="IPR036935">
    <property type="entry name" value="Ribosomal_bL9_N_sf"/>
</dbReference>
<keyword evidence="3 7" id="KW-0694">RNA-binding</keyword>
<keyword evidence="5 7" id="KW-0687">Ribonucleoprotein</keyword>
<dbReference type="PANTHER" id="PTHR21368">
    <property type="entry name" value="50S RIBOSOMAL PROTEIN L9"/>
    <property type="match status" value="1"/>
</dbReference>
<dbReference type="NCBIfam" id="TIGR00158">
    <property type="entry name" value="L9"/>
    <property type="match status" value="1"/>
</dbReference>
<dbReference type="GO" id="GO:0006412">
    <property type="term" value="P:translation"/>
    <property type="evidence" value="ECO:0007669"/>
    <property type="project" value="UniProtKB-UniRule"/>
</dbReference>
<dbReference type="KEGG" id="uli:ETAA1_05170"/>
<dbReference type="RefSeq" id="WP_145234032.1">
    <property type="nucleotide sequence ID" value="NZ_CP036273.1"/>
</dbReference>
<dbReference type="SUPFAM" id="SSF55658">
    <property type="entry name" value="L9 N-domain-like"/>
    <property type="match status" value="1"/>
</dbReference>
<dbReference type="OrthoDB" id="9788336at2"/>
<accession>A0A517XM92</accession>
<gene>
    <name evidence="7 10" type="primary">rplI</name>
    <name evidence="10" type="ORF">ETAA1_05170</name>
</gene>
<keyword evidence="11" id="KW-1185">Reference proteome</keyword>
<dbReference type="Gene3D" id="3.40.5.10">
    <property type="entry name" value="Ribosomal protein L9, N-terminal domain"/>
    <property type="match status" value="1"/>
</dbReference>
<evidence type="ECO:0000256" key="6">
    <source>
        <dbReference type="ARBA" id="ARBA00035292"/>
    </source>
</evidence>
<dbReference type="InterPro" id="IPR020069">
    <property type="entry name" value="Ribosomal_bL9_C"/>
</dbReference>
<dbReference type="GO" id="GO:0019843">
    <property type="term" value="F:rRNA binding"/>
    <property type="evidence" value="ECO:0007669"/>
    <property type="project" value="UniProtKB-UniRule"/>
</dbReference>
<evidence type="ECO:0000313" key="11">
    <source>
        <dbReference type="Proteomes" id="UP000319576"/>
    </source>
</evidence>
<dbReference type="EMBL" id="CP036273">
    <property type="protein sequence ID" value="QDU18624.1"/>
    <property type="molecule type" value="Genomic_DNA"/>
</dbReference>
<dbReference type="InterPro" id="IPR020594">
    <property type="entry name" value="Ribosomal_bL9_bac/chp"/>
</dbReference>
<dbReference type="Pfam" id="PF01281">
    <property type="entry name" value="Ribosomal_L9_N"/>
    <property type="match status" value="1"/>
</dbReference>
<dbReference type="AlphaFoldDB" id="A0A517XM92"/>
<dbReference type="InterPro" id="IPR000244">
    <property type="entry name" value="Ribosomal_bL9"/>
</dbReference>
<dbReference type="PROSITE" id="PS00651">
    <property type="entry name" value="RIBOSOMAL_L9"/>
    <property type="match status" value="1"/>
</dbReference>
<dbReference type="InterPro" id="IPR036791">
    <property type="entry name" value="Ribosomal_bL9_C_sf"/>
</dbReference>